<protein>
    <submittedName>
        <fullName evidence="2">Putative secreted protein</fullName>
    </submittedName>
</protein>
<feature type="signal peptide" evidence="1">
    <location>
        <begin position="1"/>
        <end position="20"/>
    </location>
</feature>
<reference evidence="2" key="1">
    <citation type="submission" date="2018-01" db="EMBL/GenBank/DDBJ databases">
        <title>An insight into the sialome of Amazonian anophelines.</title>
        <authorList>
            <person name="Ribeiro J.M."/>
            <person name="Scarpassa V."/>
            <person name="Calvo E."/>
        </authorList>
    </citation>
    <scope>NUCLEOTIDE SEQUENCE</scope>
</reference>
<dbReference type="EMBL" id="GGFL01014288">
    <property type="protein sequence ID" value="MBW78466.1"/>
    <property type="molecule type" value="Transcribed_RNA"/>
</dbReference>
<organism evidence="2">
    <name type="scientific">Anopheles darlingi</name>
    <name type="common">Mosquito</name>
    <dbReference type="NCBI Taxonomy" id="43151"/>
    <lineage>
        <taxon>Eukaryota</taxon>
        <taxon>Metazoa</taxon>
        <taxon>Ecdysozoa</taxon>
        <taxon>Arthropoda</taxon>
        <taxon>Hexapoda</taxon>
        <taxon>Insecta</taxon>
        <taxon>Pterygota</taxon>
        <taxon>Neoptera</taxon>
        <taxon>Endopterygota</taxon>
        <taxon>Diptera</taxon>
        <taxon>Nematocera</taxon>
        <taxon>Culicoidea</taxon>
        <taxon>Culicidae</taxon>
        <taxon>Anophelinae</taxon>
        <taxon>Anopheles</taxon>
    </lineage>
</organism>
<name>A0A2M4DLM5_ANODA</name>
<accession>A0A2M4DLM5</accession>
<feature type="chain" id="PRO_5014876144" evidence="1">
    <location>
        <begin position="21"/>
        <end position="66"/>
    </location>
</feature>
<evidence type="ECO:0000313" key="2">
    <source>
        <dbReference type="EMBL" id="MBW78466.1"/>
    </source>
</evidence>
<keyword evidence="1" id="KW-0732">Signal</keyword>
<proteinExistence type="predicted"/>
<sequence>MGRCALFLVALLSFVRRSRRNRFICASERDVPRVSMRILKIPNPVRLHYILPTPRSRVLKHRSHLV</sequence>
<evidence type="ECO:0000256" key="1">
    <source>
        <dbReference type="SAM" id="SignalP"/>
    </source>
</evidence>
<dbReference type="AlphaFoldDB" id="A0A2M4DLM5"/>